<comment type="cofactor">
    <cofactor evidence="1">
        <name>Fe(2+)</name>
        <dbReference type="ChEBI" id="CHEBI:29033"/>
    </cofactor>
</comment>
<dbReference type="InterPro" id="IPR008775">
    <property type="entry name" value="Phytyl_CoA_dOase-like"/>
</dbReference>
<dbReference type="PANTHER" id="PTHR20883">
    <property type="entry name" value="PHYTANOYL-COA DIOXYGENASE DOMAIN CONTAINING 1"/>
    <property type="match status" value="1"/>
</dbReference>
<evidence type="ECO:0000313" key="2">
    <source>
        <dbReference type="EMBL" id="MDV5169958.1"/>
    </source>
</evidence>
<dbReference type="Proteomes" id="UP001186452">
    <property type="component" value="Unassembled WGS sequence"/>
</dbReference>
<dbReference type="GO" id="GO:0051213">
    <property type="term" value="F:dioxygenase activity"/>
    <property type="evidence" value="ECO:0007669"/>
    <property type="project" value="UniProtKB-KW"/>
</dbReference>
<dbReference type="Pfam" id="PF05721">
    <property type="entry name" value="PhyH"/>
    <property type="match status" value="1"/>
</dbReference>
<evidence type="ECO:0000256" key="1">
    <source>
        <dbReference type="ARBA" id="ARBA00001954"/>
    </source>
</evidence>
<name>A0ABU3ZIZ8_9GAMM</name>
<keyword evidence="3" id="KW-1185">Reference proteome</keyword>
<dbReference type="SUPFAM" id="SSF51197">
    <property type="entry name" value="Clavaminate synthase-like"/>
    <property type="match status" value="1"/>
</dbReference>
<dbReference type="RefSeq" id="WP_317522722.1">
    <property type="nucleotide sequence ID" value="NZ_JAWJZI010000004.1"/>
</dbReference>
<proteinExistence type="predicted"/>
<reference evidence="2 3" key="1">
    <citation type="submission" date="2023-10" db="EMBL/GenBank/DDBJ databases">
        <title>Marine bacteria isolated from horseshoe crab.</title>
        <authorList>
            <person name="Cheng T.H."/>
        </authorList>
    </citation>
    <scope>NUCLEOTIDE SEQUENCE [LARGE SCALE GENOMIC DNA]</scope>
    <source>
        <strain evidence="2 3">HSC6</strain>
    </source>
</reference>
<accession>A0ABU3ZIZ8</accession>
<dbReference type="EMBL" id="JAWJZI010000004">
    <property type="protein sequence ID" value="MDV5169958.1"/>
    <property type="molecule type" value="Genomic_DNA"/>
</dbReference>
<gene>
    <name evidence="2" type="ORF">R2X38_13225</name>
</gene>
<dbReference type="PANTHER" id="PTHR20883:SF48">
    <property type="entry name" value="ECTOINE DIOXYGENASE"/>
    <property type="match status" value="1"/>
</dbReference>
<sequence length="261" mass="30325">MSLLTPTKEIIQNDVSPLRSQYQQDGYILHKQPLLDPQQFSELQDIFESLMAAKGEMRADELNRPHYADPRLFKFLTAKPVLDLVESLIGPNIGLWSSHFICKEAYTGRITPWHEDSKYWEGRIDRMDKLATIWLAIDPSNKENGCMRVIPGTHVLEDKFEYVDVDKATHTFSTELHHRYFDEQDAVYFELEPNQCSIHDGRIFHGALANTSPHRRCGYTMRYVSLDCKVNDAHPDNATHRLYQVRGENIANNRVYQLPDF</sequence>
<keyword evidence="2" id="KW-0223">Dioxygenase</keyword>
<organism evidence="2 3">
    <name type="scientific">Photobacterium rosenbergii</name>
    <dbReference type="NCBI Taxonomy" id="294936"/>
    <lineage>
        <taxon>Bacteria</taxon>
        <taxon>Pseudomonadati</taxon>
        <taxon>Pseudomonadota</taxon>
        <taxon>Gammaproteobacteria</taxon>
        <taxon>Vibrionales</taxon>
        <taxon>Vibrionaceae</taxon>
        <taxon>Photobacterium</taxon>
    </lineage>
</organism>
<evidence type="ECO:0000313" key="3">
    <source>
        <dbReference type="Proteomes" id="UP001186452"/>
    </source>
</evidence>
<keyword evidence="2" id="KW-0560">Oxidoreductase</keyword>
<protein>
    <submittedName>
        <fullName evidence="2">Phytanoyl-CoA dioxygenase family protein</fullName>
    </submittedName>
</protein>
<comment type="caution">
    <text evidence="2">The sequence shown here is derived from an EMBL/GenBank/DDBJ whole genome shotgun (WGS) entry which is preliminary data.</text>
</comment>
<dbReference type="Gene3D" id="2.60.120.620">
    <property type="entry name" value="q2cbj1_9rhob like domain"/>
    <property type="match status" value="1"/>
</dbReference>